<gene>
    <name evidence="1" type="ORF">TGP89_207420</name>
</gene>
<reference evidence="1 2" key="1">
    <citation type="submission" date="2014-03" db="EMBL/GenBank/DDBJ databases">
        <authorList>
            <person name="Sibley D."/>
            <person name="Venepally P."/>
            <person name="Karamycheva S."/>
            <person name="Hadjithomas M."/>
            <person name="Khan A."/>
            <person name="Brunk B."/>
            <person name="Roos D."/>
            <person name="Caler E."/>
            <person name="Lorenzi H."/>
        </authorList>
    </citation>
    <scope>NUCLEOTIDE SEQUENCE [LARGE SCALE GENOMIC DNA]</scope>
    <source>
        <strain evidence="2">p89</strain>
    </source>
</reference>
<comment type="caution">
    <text evidence="1">The sequence shown here is derived from an EMBL/GenBank/DDBJ whole genome shotgun (WGS) entry which is preliminary data.</text>
</comment>
<name>A0A086JF03_TOXGO</name>
<dbReference type="Proteomes" id="UP000028828">
    <property type="component" value="Unassembled WGS sequence"/>
</dbReference>
<accession>A0A086JF03</accession>
<protein>
    <submittedName>
        <fullName evidence="1">Uncharacterized protein</fullName>
    </submittedName>
</protein>
<evidence type="ECO:0000313" key="1">
    <source>
        <dbReference type="EMBL" id="KFG30721.1"/>
    </source>
</evidence>
<dbReference type="EMBL" id="AEYI02002027">
    <property type="protein sequence ID" value="KFG30721.1"/>
    <property type="molecule type" value="Genomic_DNA"/>
</dbReference>
<proteinExistence type="predicted"/>
<sequence length="171" mass="19266">MLFSGTNSGTYVYVRLSRRENNVSLSSTYFLYVYAFSDEKFLESSRNGAPPLPHSGCMYTSFSGPADSRIFRAGWLKPVFQRELGVGLAFFKGIKQYSLFHVVEADPGRECAQCAALLRLSGLSRVSNFFAFFHIDFWSRLLTSDERKRRGRAAQRLPRNSTALLPGNAVL</sequence>
<dbReference type="AlphaFoldDB" id="A0A086JF03"/>
<organism evidence="1 2">
    <name type="scientific">Toxoplasma gondii p89</name>
    <dbReference type="NCBI Taxonomy" id="943119"/>
    <lineage>
        <taxon>Eukaryota</taxon>
        <taxon>Sar</taxon>
        <taxon>Alveolata</taxon>
        <taxon>Apicomplexa</taxon>
        <taxon>Conoidasida</taxon>
        <taxon>Coccidia</taxon>
        <taxon>Eucoccidiorida</taxon>
        <taxon>Eimeriorina</taxon>
        <taxon>Sarcocystidae</taxon>
        <taxon>Toxoplasma</taxon>
    </lineage>
</organism>
<dbReference type="VEuPathDB" id="ToxoDB:TGP89_207420"/>
<evidence type="ECO:0000313" key="2">
    <source>
        <dbReference type="Proteomes" id="UP000028828"/>
    </source>
</evidence>